<dbReference type="PROSITE" id="PS00962">
    <property type="entry name" value="RIBOSOMAL_S2_1"/>
    <property type="match status" value="1"/>
</dbReference>
<dbReference type="PROSITE" id="PS00963">
    <property type="entry name" value="RIBOSOMAL_S2_2"/>
    <property type="match status" value="1"/>
</dbReference>
<keyword evidence="2 4" id="KW-0689">Ribosomal protein</keyword>
<dbReference type="SUPFAM" id="SSF52313">
    <property type="entry name" value="Ribosomal protein S2"/>
    <property type="match status" value="1"/>
</dbReference>
<dbReference type="AlphaFoldDB" id="T1AYP2"/>
<dbReference type="CDD" id="cd01425">
    <property type="entry name" value="RPS2"/>
    <property type="match status" value="1"/>
</dbReference>
<gene>
    <name evidence="4" type="ORF">B2A_02720</name>
</gene>
<comment type="caution">
    <text evidence="4">The sequence shown here is derived from an EMBL/GenBank/DDBJ whole genome shotgun (WGS) entry which is preliminary data.</text>
</comment>
<evidence type="ECO:0000256" key="2">
    <source>
        <dbReference type="ARBA" id="ARBA00022980"/>
    </source>
</evidence>
<dbReference type="GO" id="GO:0003735">
    <property type="term" value="F:structural constituent of ribosome"/>
    <property type="evidence" value="ECO:0007669"/>
    <property type="project" value="InterPro"/>
</dbReference>
<organism evidence="4">
    <name type="scientific">mine drainage metagenome</name>
    <dbReference type="NCBI Taxonomy" id="410659"/>
    <lineage>
        <taxon>unclassified sequences</taxon>
        <taxon>metagenomes</taxon>
        <taxon>ecological metagenomes</taxon>
    </lineage>
</organism>
<dbReference type="InterPro" id="IPR001865">
    <property type="entry name" value="Ribosomal_uS2"/>
</dbReference>
<dbReference type="PRINTS" id="PR00395">
    <property type="entry name" value="RIBOSOMALS2"/>
</dbReference>
<reference evidence="4" key="2">
    <citation type="journal article" date="2014" name="ISME J.">
        <title>Microbial stratification in low pH oxic and suboxic macroscopic growths along an acid mine drainage.</title>
        <authorList>
            <person name="Mendez-Garcia C."/>
            <person name="Mesa V."/>
            <person name="Sprenger R.R."/>
            <person name="Richter M."/>
            <person name="Diez M.S."/>
            <person name="Solano J."/>
            <person name="Bargiela R."/>
            <person name="Golyshina O.V."/>
            <person name="Manteca A."/>
            <person name="Ramos J.L."/>
            <person name="Gallego J.R."/>
            <person name="Llorente I."/>
            <person name="Martins Dos Santos V.A."/>
            <person name="Jensen O.N."/>
            <person name="Pelaez A.I."/>
            <person name="Sanchez J."/>
            <person name="Ferrer M."/>
        </authorList>
    </citation>
    <scope>NUCLEOTIDE SEQUENCE</scope>
</reference>
<name>T1AYP2_9ZZZZ</name>
<dbReference type="NCBIfam" id="TIGR01011">
    <property type="entry name" value="rpsB_bact"/>
    <property type="match status" value="1"/>
</dbReference>
<reference evidence="4" key="1">
    <citation type="submission" date="2013-08" db="EMBL/GenBank/DDBJ databases">
        <authorList>
            <person name="Mendez C."/>
            <person name="Richter M."/>
            <person name="Ferrer M."/>
            <person name="Sanchez J."/>
        </authorList>
    </citation>
    <scope>NUCLEOTIDE SEQUENCE</scope>
</reference>
<dbReference type="Gene3D" id="1.10.287.610">
    <property type="entry name" value="Helix hairpin bin"/>
    <property type="match status" value="1"/>
</dbReference>
<dbReference type="PANTHER" id="PTHR12534:SF0">
    <property type="entry name" value="SMALL RIBOSOMAL SUBUNIT PROTEIN US2M"/>
    <property type="match status" value="1"/>
</dbReference>
<comment type="similarity">
    <text evidence="1">Belongs to the universal ribosomal protein uS2 family.</text>
</comment>
<dbReference type="EMBL" id="AUZZ01001847">
    <property type="protein sequence ID" value="EQD62657.1"/>
    <property type="molecule type" value="Genomic_DNA"/>
</dbReference>
<accession>T1AYP2</accession>
<evidence type="ECO:0000256" key="3">
    <source>
        <dbReference type="ARBA" id="ARBA00023274"/>
    </source>
</evidence>
<dbReference type="Gene3D" id="3.40.50.10490">
    <property type="entry name" value="Glucose-6-phosphate isomerase like protein, domain 1"/>
    <property type="match status" value="1"/>
</dbReference>
<dbReference type="Pfam" id="PF00318">
    <property type="entry name" value="Ribosomal_S2"/>
    <property type="match status" value="1"/>
</dbReference>
<proteinExistence type="inferred from homology"/>
<dbReference type="InterPro" id="IPR005706">
    <property type="entry name" value="Ribosomal_uS2_bac/mit/plastid"/>
</dbReference>
<evidence type="ECO:0000313" key="4">
    <source>
        <dbReference type="EMBL" id="EQD62657.1"/>
    </source>
</evidence>
<dbReference type="InterPro" id="IPR023591">
    <property type="entry name" value="Ribosomal_uS2_flav_dom_sf"/>
</dbReference>
<feature type="non-terminal residue" evidence="4">
    <location>
        <position position="187"/>
    </location>
</feature>
<dbReference type="GO" id="GO:0022627">
    <property type="term" value="C:cytosolic small ribosomal subunit"/>
    <property type="evidence" value="ECO:0007669"/>
    <property type="project" value="TreeGrafter"/>
</dbReference>
<dbReference type="FunFam" id="1.10.287.610:FF:000001">
    <property type="entry name" value="30S ribosomal protein S2"/>
    <property type="match status" value="1"/>
</dbReference>
<dbReference type="GO" id="GO:0006412">
    <property type="term" value="P:translation"/>
    <property type="evidence" value="ECO:0007669"/>
    <property type="project" value="InterPro"/>
</dbReference>
<keyword evidence="3" id="KW-0687">Ribonucleoprotein</keyword>
<protein>
    <submittedName>
        <fullName evidence="4">30S ribosomal protein S2</fullName>
    </submittedName>
</protein>
<dbReference type="HAMAP" id="MF_00291_B">
    <property type="entry name" value="Ribosomal_uS2_B"/>
    <property type="match status" value="1"/>
</dbReference>
<dbReference type="InterPro" id="IPR018130">
    <property type="entry name" value="Ribosomal_uS2_CS"/>
</dbReference>
<evidence type="ECO:0000256" key="1">
    <source>
        <dbReference type="ARBA" id="ARBA00006242"/>
    </source>
</evidence>
<dbReference type="PANTHER" id="PTHR12534">
    <property type="entry name" value="30S RIBOSOMAL PROTEIN S2 PROKARYOTIC AND ORGANELLAR"/>
    <property type="match status" value="1"/>
</dbReference>
<sequence length="187" mass="21260">MTDVTMRAMLEAGVHFGHQTRFRNPKMSPYIFGERNKIHIINLEKTLPMFRSALDFVRRLANDGGVVVFVGTKRAARDPIAQAALRCDMPYVNQRWLGGTLTNFRTLRQSVRRLADLRTMAEDGTLERLSKRESSKIKREMDKLERALGGIQKMENLPDALFVIDVGKESIAVREANRLHIPVVAVV</sequence>